<dbReference type="InterPro" id="IPR038987">
    <property type="entry name" value="MoeA-like"/>
</dbReference>
<feature type="compositionally biased region" description="Polar residues" evidence="3">
    <location>
        <begin position="270"/>
        <end position="280"/>
    </location>
</feature>
<feature type="region of interest" description="Disordered" evidence="3">
    <location>
        <begin position="220"/>
        <end position="248"/>
    </location>
</feature>
<dbReference type="GO" id="GO:0061599">
    <property type="term" value="F:molybdopterin molybdotransferase activity"/>
    <property type="evidence" value="ECO:0007669"/>
    <property type="project" value="TreeGrafter"/>
</dbReference>
<feature type="domain" description="MoaB/Mog" evidence="4">
    <location>
        <begin position="997"/>
        <end position="1247"/>
    </location>
</feature>
<feature type="domain" description="MoaB/Mog" evidence="4">
    <location>
        <begin position="400"/>
        <end position="726"/>
    </location>
</feature>
<dbReference type="Pfam" id="PF03453">
    <property type="entry name" value="MoeA_N"/>
    <property type="match status" value="1"/>
</dbReference>
<evidence type="ECO:0000256" key="2">
    <source>
        <dbReference type="ARBA" id="ARBA00012509"/>
    </source>
</evidence>
<dbReference type="EC" id="2.7.7.75" evidence="2"/>
<dbReference type="OrthoDB" id="4349954at2759"/>
<dbReference type="SUPFAM" id="SSF63882">
    <property type="entry name" value="MoeA N-terminal region -like"/>
    <property type="match status" value="2"/>
</dbReference>
<feature type="compositionally biased region" description="Basic and acidic residues" evidence="3">
    <location>
        <begin position="238"/>
        <end position="248"/>
    </location>
</feature>
<dbReference type="InterPro" id="IPR036425">
    <property type="entry name" value="MoaB/Mog-like_dom_sf"/>
</dbReference>
<dbReference type="Pfam" id="PF00994">
    <property type="entry name" value="MoCF_biosynth"/>
    <property type="match status" value="2"/>
</dbReference>
<reference evidence="5 6" key="1">
    <citation type="submission" date="2014-02" db="EMBL/GenBank/DDBJ databases">
        <authorList>
            <person name="Sibley D."/>
            <person name="Venepally P."/>
            <person name="Karamycheva S."/>
            <person name="Hadjithomas M."/>
            <person name="Khan A."/>
            <person name="Brunk B."/>
            <person name="Roos D."/>
            <person name="Caler E."/>
            <person name="Lorenzi H."/>
        </authorList>
    </citation>
    <scope>NUCLEOTIDE SEQUENCE [LARGE SCALE GENOMIC DNA]</scope>
    <source>
        <strain evidence="5 6">GAB2-2007-GAL-DOM2</strain>
    </source>
</reference>
<dbReference type="SUPFAM" id="SSF53218">
    <property type="entry name" value="Molybdenum cofactor biosynthesis proteins"/>
    <property type="match status" value="2"/>
</dbReference>
<feature type="region of interest" description="Disordered" evidence="3">
    <location>
        <begin position="1180"/>
        <end position="1200"/>
    </location>
</feature>
<sequence length="1255" mass="133920">MPQRRKRRDACDRGASTSVHLRTEFIAASGVGGEGGEVPGTLETHTLVSSPRSPASARMLRGGTEPGDEACLGNGSDLIRETSSFPLLELSEAQFLVECEVRRLIHAHLHRFNVLRGKTKLAPAGGVSPDQARGESTCCLGEASAPKDTQEKEGTERTRQAKKEVAPTRGETSRVAEPPLTCHITPPFLGRRVATSVLAPRPFPAFRAALVDGYALRLTPEVGGSRQPSRSVSSSQKRGPEAQDDSRLALRIVQKVRAGGESCAFRHSHMPTNPQSSLVTQAAAPHPADSTPGKQAGGAQDTCPESTCVYVTTGAPVPPQFQAVLPVEDCVVDREKSLCMPDLAALAALRPGTNIRAVGSDVAAGLPLMEQGQRVGPAEEGLLASFDVRRLEVYRYLNVHTLAIGDELVSRVAGVGQKRGEDEEFCARNRGVNVAGSSSVDGATQASSKCAPQPPLSPAAAHANKAFPGESPKSAPAKVFDSNSPTLAALVADRCPSAQVRAQHFLPDDVAAVRTLLVKLATGARGKAALAGCSPRSGDQLRTMDGRGEEVTRGCECPWCAEMDAKTQANGPDNVGTGVDVLITTGGVSMGDSDCVKLALLQLQEETRKRQELRDGKRVSLEGGLGFSEREKPGKKQLSPVCDGRSPSFRIDTEIHFGRLNVKPGKPAIVASLRVYRTSSESPPGAGKDSTTEASPCRTLLVFALPGNPCSSWVLFHLLVGPALQFFSSFSPSSSLSCHLPPQVPVRLAAPLRPDASRPEFQRSLVYVDFSASTECRSVADARLSPSDLPVLAQSLSPPARCEGLLSSRFCSACNSPQVYLHAFPTGAQQSSRLLSCCGNANALILVPPRERSGRDRHEKGEVLWAWLLDTPFPAPPKMLLKLLTLQEERQQRAQGRPASFDREVSTFPVGRCRCGDQRSRDPSELLHAAKTEVNTLGFSCSSGVQRNPVSEDSLEKDGQNATHVGECGEAVVADTDRRSRRHVMETANEARPCFLGVVVVSDRCSEGVMKDACVEAALSSLRVSPELAKHLQLDGLTCESIEVEKERGHANHVASRIVPDEQEQIQKAVMSLVCRRMRHQATRGEGNGKRDYGDDQVGCNAFGPCLIFVCGGTGLSVRDVTPQALLPLFSVRCNGLEHLLMQASLTCTPMAALGRPCAGIATCSRQRIEDLERCRAAGVTKETGGPRKKPSGGLTQNEAEEFGDVDRRDAHMTCDCGARALVFGLPGSPQAVRECIQALLPVLPHALEVVTSGA</sequence>
<dbReference type="Gene3D" id="2.40.340.10">
    <property type="entry name" value="MoeA, C-terminal, domain IV"/>
    <property type="match status" value="1"/>
</dbReference>
<comment type="similarity">
    <text evidence="1">In the C-terminal section; belongs to the MoeA family.</text>
</comment>
<protein>
    <recommendedName>
        <fullName evidence="2">molybdopterin adenylyltransferase</fullName>
        <ecNumber evidence="2">2.7.7.75</ecNumber>
    </recommendedName>
</protein>
<evidence type="ECO:0000259" key="4">
    <source>
        <dbReference type="SMART" id="SM00852"/>
    </source>
</evidence>
<dbReference type="Proteomes" id="UP000028837">
    <property type="component" value="Unassembled WGS sequence"/>
</dbReference>
<evidence type="ECO:0000313" key="5">
    <source>
        <dbReference type="EMBL" id="KFG31897.1"/>
    </source>
</evidence>
<evidence type="ECO:0000313" key="6">
    <source>
        <dbReference type="Proteomes" id="UP000028837"/>
    </source>
</evidence>
<proteinExistence type="inferred from homology"/>
<dbReference type="PANTHER" id="PTHR10192:SF5">
    <property type="entry name" value="GEPHYRIN"/>
    <property type="match status" value="1"/>
</dbReference>
<evidence type="ECO:0000256" key="3">
    <source>
        <dbReference type="SAM" id="MobiDB-lite"/>
    </source>
</evidence>
<feature type="region of interest" description="Disordered" evidence="3">
    <location>
        <begin position="263"/>
        <end position="301"/>
    </location>
</feature>
<name>A0A086JIC9_TOXGO</name>
<organism evidence="5 6">
    <name type="scientific">Toxoplasma gondii GAB2-2007-GAL-DOM2</name>
    <dbReference type="NCBI Taxonomy" id="1130820"/>
    <lineage>
        <taxon>Eukaryota</taxon>
        <taxon>Sar</taxon>
        <taxon>Alveolata</taxon>
        <taxon>Apicomplexa</taxon>
        <taxon>Conoidasida</taxon>
        <taxon>Coccidia</taxon>
        <taxon>Eucoccidiorida</taxon>
        <taxon>Eimeriorina</taxon>
        <taxon>Sarcocystidae</taxon>
        <taxon>Toxoplasma</taxon>
    </lineage>
</organism>
<dbReference type="GO" id="GO:0005829">
    <property type="term" value="C:cytosol"/>
    <property type="evidence" value="ECO:0007669"/>
    <property type="project" value="TreeGrafter"/>
</dbReference>
<dbReference type="InterPro" id="IPR036688">
    <property type="entry name" value="MoeA_C_domain_IV_sf"/>
</dbReference>
<dbReference type="InterPro" id="IPR036135">
    <property type="entry name" value="MoeA_linker/N_sf"/>
</dbReference>
<dbReference type="GO" id="GO:0006777">
    <property type="term" value="P:Mo-molybdopterin cofactor biosynthetic process"/>
    <property type="evidence" value="ECO:0007669"/>
    <property type="project" value="TreeGrafter"/>
</dbReference>
<dbReference type="AlphaFoldDB" id="A0A086JIC9"/>
<dbReference type="EMBL" id="AHZU02001483">
    <property type="protein sequence ID" value="KFG31897.1"/>
    <property type="molecule type" value="Genomic_DNA"/>
</dbReference>
<feature type="region of interest" description="Disordered" evidence="3">
    <location>
        <begin position="142"/>
        <end position="180"/>
    </location>
</feature>
<dbReference type="VEuPathDB" id="ToxoDB:TGDOM2_293480"/>
<dbReference type="SMART" id="SM00852">
    <property type="entry name" value="MoCF_biosynth"/>
    <property type="match status" value="2"/>
</dbReference>
<feature type="region of interest" description="Disordered" evidence="3">
    <location>
        <begin position="436"/>
        <end position="480"/>
    </location>
</feature>
<accession>A0A086JIC9</accession>
<feature type="compositionally biased region" description="Basic and acidic residues" evidence="3">
    <location>
        <begin position="148"/>
        <end position="174"/>
    </location>
</feature>
<dbReference type="GO" id="GO:0061598">
    <property type="term" value="F:molybdopterin adenylyltransferase activity"/>
    <property type="evidence" value="ECO:0007669"/>
    <property type="project" value="UniProtKB-EC"/>
</dbReference>
<feature type="compositionally biased region" description="Polar residues" evidence="3">
    <location>
        <begin position="436"/>
        <end position="450"/>
    </location>
</feature>
<dbReference type="InterPro" id="IPR005110">
    <property type="entry name" value="MoeA_linker/N"/>
</dbReference>
<feature type="compositionally biased region" description="Low complexity" evidence="3">
    <location>
        <begin position="222"/>
        <end position="237"/>
    </location>
</feature>
<evidence type="ECO:0000256" key="1">
    <source>
        <dbReference type="ARBA" id="ARBA00008339"/>
    </source>
</evidence>
<comment type="caution">
    <text evidence="5">The sequence shown here is derived from an EMBL/GenBank/DDBJ whole genome shotgun (WGS) entry which is preliminary data.</text>
</comment>
<dbReference type="InterPro" id="IPR001453">
    <property type="entry name" value="MoaB/Mog_dom"/>
</dbReference>
<gene>
    <name evidence="5" type="ORF">TGDOM2_293480</name>
</gene>
<feature type="region of interest" description="Disordered" evidence="3">
    <location>
        <begin position="624"/>
        <end position="643"/>
    </location>
</feature>
<dbReference type="PANTHER" id="PTHR10192">
    <property type="entry name" value="MOLYBDOPTERIN BIOSYNTHESIS PROTEIN"/>
    <property type="match status" value="1"/>
</dbReference>
<dbReference type="Gene3D" id="2.170.190.11">
    <property type="entry name" value="Molybdopterin biosynthesis moea protein, domain 3"/>
    <property type="match status" value="1"/>
</dbReference>
<dbReference type="Gene3D" id="3.40.980.10">
    <property type="entry name" value="MoaB/Mog-like domain"/>
    <property type="match status" value="2"/>
</dbReference>
<feature type="region of interest" description="Disordered" evidence="3">
    <location>
        <begin position="46"/>
        <end position="70"/>
    </location>
</feature>